<dbReference type="AlphaFoldDB" id="A8Q1J9"/>
<reference evidence="1" key="1">
    <citation type="journal article" date="2007" name="Science">
        <title>Draft genome of the filarial nematode parasite Brugia malayi.</title>
        <authorList>
            <person name="Ghedin E."/>
            <person name="Wang S."/>
            <person name="Spiro D."/>
            <person name="Caler E."/>
            <person name="Zhao Q."/>
            <person name="Crabtree J."/>
            <person name="Allen J.E."/>
            <person name="Delcher A.L."/>
            <person name="Guiliano D.B."/>
            <person name="Miranda-Saavedra D."/>
            <person name="Angiuoli S.V."/>
            <person name="Creasy T."/>
            <person name="Amedeo P."/>
            <person name="Haas B."/>
            <person name="El-Sayed N.M."/>
            <person name="Wortman J.R."/>
            <person name="Feldblyum T."/>
            <person name="Tallon L."/>
            <person name="Schatz M."/>
            <person name="Shumway M."/>
            <person name="Koo H."/>
            <person name="Salzberg S.L."/>
            <person name="Schobel S."/>
            <person name="Pertea M."/>
            <person name="Pop M."/>
            <person name="White O."/>
            <person name="Barton G.J."/>
            <person name="Carlow C.K."/>
            <person name="Crawford M.J."/>
            <person name="Daub J."/>
            <person name="Dimmic M.W."/>
            <person name="Estes C.F."/>
            <person name="Foster J.M."/>
            <person name="Ganatra M."/>
            <person name="Gregory W.F."/>
            <person name="Johnson N.M."/>
            <person name="Jin J."/>
            <person name="Komuniecki R."/>
            <person name="Korf I."/>
            <person name="Kumar S."/>
            <person name="Laney S."/>
            <person name="Li B.W."/>
            <person name="Li W."/>
            <person name="Lindblom T.H."/>
            <person name="Lustigman S."/>
            <person name="Ma D."/>
            <person name="Maina C.V."/>
            <person name="Martin D.M."/>
            <person name="McCarter J.P."/>
            <person name="McReynolds L."/>
            <person name="Mitreva M."/>
            <person name="Nutman T.B."/>
            <person name="Parkinson J."/>
            <person name="Peregrin-Alvarez J.M."/>
            <person name="Poole C."/>
            <person name="Ren Q."/>
            <person name="Saunders L."/>
            <person name="Sluder A.E."/>
            <person name="Smith K."/>
            <person name="Stanke M."/>
            <person name="Unnasch T.R."/>
            <person name="Ware J."/>
            <person name="Wei A.D."/>
            <person name="Weil G."/>
            <person name="Williams D.J."/>
            <person name="Zhang Y."/>
            <person name="Williams S.A."/>
            <person name="Fraser-Liggett C."/>
            <person name="Slatko B."/>
            <person name="Blaxter M.L."/>
            <person name="Scott A.L."/>
        </authorList>
    </citation>
    <scope>NUCLEOTIDE SEQUENCE [LARGE SCALE GENOMIC DNA]</scope>
</reference>
<evidence type="ECO:0000313" key="1">
    <source>
        <dbReference type="EMBL" id="EDP31591.1"/>
    </source>
</evidence>
<name>A8Q1J9_BRUMA</name>
<sequence>MILINIDNVSDGVQVWGFGDSVSGGIEAWGSSDSVCRSWDRPRFKDFEIYSNLESVITRVDQIREVLLFVTGSGKSTLNVGKKVSHYRIKASICVLS</sequence>
<accession>A8Q1J9</accession>
<organism evidence="1">
    <name type="scientific">Brugia malayi</name>
    <name type="common">Filarial nematode worm</name>
    <dbReference type="NCBI Taxonomy" id="6279"/>
    <lineage>
        <taxon>Eukaryota</taxon>
        <taxon>Metazoa</taxon>
        <taxon>Ecdysozoa</taxon>
        <taxon>Nematoda</taxon>
        <taxon>Chromadorea</taxon>
        <taxon>Rhabditida</taxon>
        <taxon>Spirurina</taxon>
        <taxon>Spiruromorpha</taxon>
        <taxon>Filarioidea</taxon>
        <taxon>Onchocercidae</taxon>
        <taxon>Brugia</taxon>
    </lineage>
</organism>
<protein>
    <submittedName>
        <fullName evidence="1">Uncharacterized protein</fullName>
    </submittedName>
</protein>
<dbReference type="EMBL" id="DS239411">
    <property type="protein sequence ID" value="EDP31591.1"/>
    <property type="molecule type" value="Genomic_DNA"/>
</dbReference>
<gene>
    <name evidence="1" type="ORF">Bm1_36680</name>
</gene>
<proteinExistence type="predicted"/>